<accession>A0ABV9WKB9</accession>
<comment type="caution">
    <text evidence="7">The sequence shown here is derived from an EMBL/GenBank/DDBJ whole genome shotgun (WGS) entry which is preliminary data.</text>
</comment>
<dbReference type="InterPro" id="IPR011610">
    <property type="entry name" value="SAM_mthyl_Trfase_ML2640-like"/>
</dbReference>
<dbReference type="EC" id="2.1.1.-" evidence="6"/>
<evidence type="ECO:0000256" key="2">
    <source>
        <dbReference type="ARBA" id="ARBA00008138"/>
    </source>
</evidence>
<comment type="function">
    <text evidence="1 6">Exhibits S-adenosyl-L-methionine-dependent methyltransferase activity.</text>
</comment>
<dbReference type="GO" id="GO:0032259">
    <property type="term" value="P:methylation"/>
    <property type="evidence" value="ECO:0007669"/>
    <property type="project" value="UniProtKB-KW"/>
</dbReference>
<dbReference type="InterPro" id="IPR007213">
    <property type="entry name" value="Ppm1/Ppm2/Tcmp"/>
</dbReference>
<evidence type="ECO:0000256" key="3">
    <source>
        <dbReference type="ARBA" id="ARBA00022603"/>
    </source>
</evidence>
<keyword evidence="8" id="KW-1185">Reference proteome</keyword>
<keyword evidence="4" id="KW-0808">Transferase</keyword>
<dbReference type="NCBIfam" id="TIGR00027">
    <property type="entry name" value="mthyl_TIGR00027"/>
    <property type="match status" value="1"/>
</dbReference>
<evidence type="ECO:0000313" key="8">
    <source>
        <dbReference type="Proteomes" id="UP001595855"/>
    </source>
</evidence>
<protein>
    <recommendedName>
        <fullName evidence="6">S-adenosyl-L-methionine-dependent methyltransferase</fullName>
        <ecNumber evidence="6">2.1.1.-</ecNumber>
    </recommendedName>
</protein>
<dbReference type="PANTHER" id="PTHR43619">
    <property type="entry name" value="S-ADENOSYL-L-METHIONINE-DEPENDENT METHYLTRANSFERASE YKTD-RELATED"/>
    <property type="match status" value="1"/>
</dbReference>
<name>A0ABV9WKB9_9ACTN</name>
<sequence length="302" mass="32745">MADTARRDSGVEGVDGGVGRTALLVAAARAIETYRPDSLAQDVHAEHFVLAAPASAGWPVRMWQVPDGDANPLWGRFARYFGLRTRVLDDFLLRAVHADGVRQVVLLGAGLDTRAFRLAWPSGCVVFEIDREGVLAFKHKVLDGLSAIPRTTRVPVATDLRADWAGALTDAGFDPAAPTAWLVEGLLFYLPGAAETYLVNTVDRLSARGSALAYEVKLEKDLLAYRDSPLYTATRRQIGIDLLSLFSLEPRPDSAAGLEANGWTTTVHTPFDFTRRHGRGPLPEPNDALAGNRWVFAGRAGS</sequence>
<comment type="similarity">
    <text evidence="2 6">Belongs to the UPF0677 family.</text>
</comment>
<evidence type="ECO:0000256" key="1">
    <source>
        <dbReference type="ARBA" id="ARBA00003907"/>
    </source>
</evidence>
<reference evidence="8" key="1">
    <citation type="journal article" date="2019" name="Int. J. Syst. Evol. Microbiol.">
        <title>The Global Catalogue of Microorganisms (GCM) 10K type strain sequencing project: providing services to taxonomists for standard genome sequencing and annotation.</title>
        <authorList>
            <consortium name="The Broad Institute Genomics Platform"/>
            <consortium name="The Broad Institute Genome Sequencing Center for Infectious Disease"/>
            <person name="Wu L."/>
            <person name="Ma J."/>
        </authorList>
    </citation>
    <scope>NUCLEOTIDE SEQUENCE [LARGE SCALE GENOMIC DNA]</scope>
    <source>
        <strain evidence="8">CGMCC 4.1542</strain>
    </source>
</reference>
<gene>
    <name evidence="7" type="ORF">ACFPRC_01050</name>
</gene>
<keyword evidence="3 6" id="KW-0489">Methyltransferase</keyword>
<dbReference type="GO" id="GO:0008168">
    <property type="term" value="F:methyltransferase activity"/>
    <property type="evidence" value="ECO:0007669"/>
    <property type="project" value="UniProtKB-KW"/>
</dbReference>
<dbReference type="RefSeq" id="WP_271413680.1">
    <property type="nucleotide sequence ID" value="NZ_BAAATN010000014.1"/>
</dbReference>
<dbReference type="SUPFAM" id="SSF53335">
    <property type="entry name" value="S-adenosyl-L-methionine-dependent methyltransferases"/>
    <property type="match status" value="1"/>
</dbReference>
<organism evidence="7 8">
    <name type="scientific">Streptomyces lienomycini</name>
    <dbReference type="NCBI Taxonomy" id="284035"/>
    <lineage>
        <taxon>Bacteria</taxon>
        <taxon>Bacillati</taxon>
        <taxon>Actinomycetota</taxon>
        <taxon>Actinomycetes</taxon>
        <taxon>Kitasatosporales</taxon>
        <taxon>Streptomycetaceae</taxon>
        <taxon>Streptomyces</taxon>
    </lineage>
</organism>
<dbReference type="Gene3D" id="3.40.50.150">
    <property type="entry name" value="Vaccinia Virus protein VP39"/>
    <property type="match status" value="1"/>
</dbReference>
<dbReference type="Proteomes" id="UP001595855">
    <property type="component" value="Unassembled WGS sequence"/>
</dbReference>
<keyword evidence="5 6" id="KW-0949">S-adenosyl-L-methionine</keyword>
<dbReference type="EMBL" id="JBHSJO010000001">
    <property type="protein sequence ID" value="MFC5013457.1"/>
    <property type="molecule type" value="Genomic_DNA"/>
</dbReference>
<evidence type="ECO:0000256" key="4">
    <source>
        <dbReference type="ARBA" id="ARBA00022679"/>
    </source>
</evidence>
<dbReference type="Pfam" id="PF04072">
    <property type="entry name" value="LCM"/>
    <property type="match status" value="1"/>
</dbReference>
<evidence type="ECO:0000256" key="6">
    <source>
        <dbReference type="RuleBase" id="RU362030"/>
    </source>
</evidence>
<proteinExistence type="inferred from homology"/>
<evidence type="ECO:0000313" key="7">
    <source>
        <dbReference type="EMBL" id="MFC5013457.1"/>
    </source>
</evidence>
<evidence type="ECO:0000256" key="5">
    <source>
        <dbReference type="ARBA" id="ARBA00022691"/>
    </source>
</evidence>
<dbReference type="PANTHER" id="PTHR43619:SF2">
    <property type="entry name" value="S-ADENOSYL-L-METHIONINE-DEPENDENT METHYLTRANSFERASES SUPERFAMILY PROTEIN"/>
    <property type="match status" value="1"/>
</dbReference>
<dbReference type="InterPro" id="IPR029063">
    <property type="entry name" value="SAM-dependent_MTases_sf"/>
</dbReference>